<evidence type="ECO:0008006" key="2">
    <source>
        <dbReference type="Google" id="ProtNLM"/>
    </source>
</evidence>
<dbReference type="HOGENOM" id="CLU_037503_0_0_4"/>
<gene>
    <name evidence="1" type="ordered locus">CAP2UW1_1040</name>
</gene>
<reference evidence="1" key="1">
    <citation type="submission" date="2009-08" db="EMBL/GenBank/DDBJ databases">
        <authorList>
            <consortium name="US DOE Joint Genome Institute"/>
            <person name="Lucas S."/>
            <person name="Copeland A."/>
            <person name="Lapidus A."/>
            <person name="Glavina del Rio T."/>
            <person name="Dalin E."/>
            <person name="Tice H."/>
            <person name="Bruce D."/>
            <person name="Barry K."/>
            <person name="Pitluck S."/>
            <person name="Lowry S."/>
            <person name="Larimer F."/>
            <person name="Land M."/>
            <person name="Hauser L."/>
            <person name="Kyrpides N."/>
            <person name="Ivanova N."/>
            <person name="McMahon K.D."/>
            <person name="Hugenholtz P."/>
        </authorList>
    </citation>
    <scope>NUCLEOTIDE SEQUENCE</scope>
    <source>
        <strain evidence="1">UW-1</strain>
    </source>
</reference>
<dbReference type="AlphaFoldDB" id="C7RQM8"/>
<dbReference type="EMBL" id="CP001715">
    <property type="protein sequence ID" value="ACV34376.1"/>
    <property type="molecule type" value="Genomic_DNA"/>
</dbReference>
<dbReference type="eggNOG" id="COG4255">
    <property type="taxonomic scope" value="Bacteria"/>
</dbReference>
<dbReference type="InterPro" id="IPR016631">
    <property type="entry name" value="Regulatory_RpfE"/>
</dbReference>
<dbReference type="OrthoDB" id="5295974at2"/>
<evidence type="ECO:0000313" key="1">
    <source>
        <dbReference type="EMBL" id="ACV34376.1"/>
    </source>
</evidence>
<reference evidence="1" key="2">
    <citation type="submission" date="2009-09" db="EMBL/GenBank/DDBJ databases">
        <title>Complete sequence of chromosome of Candidatus Accumulibacter phosphatis clade IIA str. UW-1.</title>
        <authorList>
            <consortium name="US DOE Joint Genome Institute"/>
            <person name="Martin H.G."/>
            <person name="Ivanova N."/>
            <person name="Kunin V."/>
            <person name="Warnecke F."/>
            <person name="Barry K."/>
            <person name="He S."/>
            <person name="Salamov A."/>
            <person name="Szeto E."/>
            <person name="Dalin E."/>
            <person name="Pangilinan J.L."/>
            <person name="Lapidus A."/>
            <person name="Lowry S."/>
            <person name="Kyrpides N.C."/>
            <person name="McMahon K.D."/>
            <person name="Hugenholtz P."/>
        </authorList>
    </citation>
    <scope>NUCLEOTIDE SEQUENCE [LARGE SCALE GENOMIC DNA]</scope>
    <source>
        <strain evidence="1">UW-1</strain>
    </source>
</reference>
<organism evidence="1">
    <name type="scientific">Accumulibacter regalis</name>
    <dbReference type="NCBI Taxonomy" id="522306"/>
    <lineage>
        <taxon>Bacteria</taxon>
        <taxon>Pseudomonadati</taxon>
        <taxon>Pseudomonadota</taxon>
        <taxon>Betaproteobacteria</taxon>
        <taxon>Candidatus Accumulibacter</taxon>
    </lineage>
</organism>
<protein>
    <recommendedName>
        <fullName evidence="2">2,3-bisphosphoglycerate-independent phosphoglycerate mutase</fullName>
    </recommendedName>
</protein>
<sequence length="350" mass="38664">MQITLVVPELIWPEPDDRDALDALPCPGLGTLIARGQLDRRPPQSVEATLADTFGLAGNVAYAALRILGEDSPPAAADACWLCADPVHLRLHQERLILADGASLGIELAEAAAIVDDFNRQFPDVGVFHVATADRWYLQLPRATDFRDFDVLPLSVVAGRRVARQLPDGPEMRWLRQLLNEVQMVLHRHPANEQREEAERSTINSLWLWGAGVLPPASPRDFAAIWSESPLARGLGRAAGVPVRPLPDDARALLAAARPGRQLIVLEALQRAVQYEDADAWRAGLLDLEARWFAPLQRALASGRIDHLRLEAPTAYATLAWESQRGDQWKLWRRPEPLATIAQALAKADQ</sequence>
<proteinExistence type="predicted"/>
<name>C7RQM8_ACCRE</name>
<accession>C7RQM8</accession>
<dbReference type="PIRSF" id="PIRSF015283">
    <property type="entry name" value="Regulatory_RpfE"/>
    <property type="match status" value="1"/>
</dbReference>
<dbReference type="STRING" id="522306.CAP2UW1_1040"/>
<dbReference type="KEGG" id="app:CAP2UW1_1040"/>